<comment type="caution">
    <text evidence="1">The sequence shown here is derived from an EMBL/GenBank/DDBJ whole genome shotgun (WGS) entry which is preliminary data.</text>
</comment>
<dbReference type="SUPFAM" id="SSF49265">
    <property type="entry name" value="Fibronectin type III"/>
    <property type="match status" value="1"/>
</dbReference>
<evidence type="ECO:0000313" key="2">
    <source>
        <dbReference type="Proteomes" id="UP001595696"/>
    </source>
</evidence>
<gene>
    <name evidence="1" type="ORF">ACFO0B_29620</name>
</gene>
<name>A0ABV8E312_9NOCA</name>
<protein>
    <recommendedName>
        <fullName evidence="3">Fibronectin type-III domain-containing protein</fullName>
    </recommendedName>
</protein>
<proteinExistence type="predicted"/>
<dbReference type="Proteomes" id="UP001595696">
    <property type="component" value="Unassembled WGS sequence"/>
</dbReference>
<accession>A0ABV8E312</accession>
<dbReference type="EMBL" id="JBHSAX010000033">
    <property type="protein sequence ID" value="MFC3966167.1"/>
    <property type="molecule type" value="Genomic_DNA"/>
</dbReference>
<keyword evidence="2" id="KW-1185">Reference proteome</keyword>
<sequence>MDATTYKSTVLVPLRKVHLTDLTNGIAELNNGADLPARLDLAMVYAIDPGMTDTQIAERIRDVRLWWNNNMQRSNVKEVAKFCSNLDGLLVGKHRDLTSAEFWRRWRDQRTRNAKSALDTVARMLENQYRDFGIVTLAQVKAAAATDGLLSRLSDAELAACVESSVALRLVDEFEEPECKLPQNVRGEWDTTVNLRTVLDAIFLEDPPSGFRLIGGFACPGRRPPDTAAIRQALVACDKRAGSEIESVKKLLHALRDAESRGIDPAVIALVQLLELARKVLQGGIVALAVDALTDKGLDRVDAARVVLHCVDSASTRTSRDTPERVIELITEGKLRSARALYTALCNIDAHAGTEGMIQALNTLSRTERQVTTLRTEAEGARRDGRITAAAELLGQAAALAEDDETLARLVASLPPAPPNSLGLAVLYPPEAPENSVRLFWPKSSGADETTTYEIVRKSGSAPRDIRDGVTVTATSATEIVDAGVPVAEPIWYGVAARREGEASPVTTAEITVLPPIRDIVVTTEPTSVTVQWNTPVRAARTAVVRTDPDGRQHTVSPGRANTLRAEHLRTSETYTFDLTAEYVGPAREVLAAAPVRVRAVPRLKAGPVTDLYVRPVRFVEGRAEMVAEWVAPTGADTEIWRFPSRPGWAVGSTVEYSALTAADGARLPGAVRREGDTVRLTATVAAGLCHYLAITPDQSAAIVGGAASLAICEPVIEPRVERFGDQAVVSWQWPRADYRVEAVWSAGAHRGSVRTNRTEYIRNGGLRITVGSGAVRIGLSSIVESAEGQWSSPEVELRLDGAKLSARYRMLWPGRLLGRGPLQIEFTADAPTSGAVVLVHAQSGSYLPQRAAENAVVQRIALDIPPDGPQLVTVPLPRLPKPYWVRCFAESAEVLTLNDPPSDTLRGR</sequence>
<evidence type="ECO:0008006" key="3">
    <source>
        <dbReference type="Google" id="ProtNLM"/>
    </source>
</evidence>
<dbReference type="RefSeq" id="WP_378616649.1">
    <property type="nucleotide sequence ID" value="NZ_JBHSAX010000033.1"/>
</dbReference>
<reference evidence="2" key="1">
    <citation type="journal article" date="2019" name="Int. J. Syst. Evol. Microbiol.">
        <title>The Global Catalogue of Microorganisms (GCM) 10K type strain sequencing project: providing services to taxonomists for standard genome sequencing and annotation.</title>
        <authorList>
            <consortium name="The Broad Institute Genomics Platform"/>
            <consortium name="The Broad Institute Genome Sequencing Center for Infectious Disease"/>
            <person name="Wu L."/>
            <person name="Ma J."/>
        </authorList>
    </citation>
    <scope>NUCLEOTIDE SEQUENCE [LARGE SCALE GENOMIC DNA]</scope>
    <source>
        <strain evidence="2">CGMCC 4.7330</strain>
    </source>
</reference>
<evidence type="ECO:0000313" key="1">
    <source>
        <dbReference type="EMBL" id="MFC3966167.1"/>
    </source>
</evidence>
<dbReference type="InterPro" id="IPR036116">
    <property type="entry name" value="FN3_sf"/>
</dbReference>
<organism evidence="1 2">
    <name type="scientific">Nocardia jiangsuensis</name>
    <dbReference type="NCBI Taxonomy" id="1691563"/>
    <lineage>
        <taxon>Bacteria</taxon>
        <taxon>Bacillati</taxon>
        <taxon>Actinomycetota</taxon>
        <taxon>Actinomycetes</taxon>
        <taxon>Mycobacteriales</taxon>
        <taxon>Nocardiaceae</taxon>
        <taxon>Nocardia</taxon>
    </lineage>
</organism>